<accession>A0A011PY32</accession>
<sequence length="349" mass="39433">MNQVKRQWIILTLVPQARGQAKSTEEIHRILVEQTREAVGKRTVERDLQALSEDFDIHYRAEGKTYYWSWQDVPRMWLPGLTAEQALAFYMIEQNLKSLLPEATLQSLTPFFRAAESKLDAAPARVRSWKKKFRLIDSTQMLNPASMSPGVARAIREALLDDRALRVTYRDRSGKQTFPATILPLALTQRGVVLYLIYKNLDDGSQTYIQMHRIQSAAPSLLARPPLAAFDIDAYIKSGQLGFGRTYPIKVGSTLELVAIFSQKTAERLAETSLGEQQTLHPCDDGRVTLKTRVKFSGHLLWWLLSYADNVEVLEPPELRELIAETLKHAAAQYEERGGSTSGSTSLTE</sequence>
<evidence type="ECO:0000259" key="1">
    <source>
        <dbReference type="Pfam" id="PF13280"/>
    </source>
</evidence>
<evidence type="ECO:0000313" key="3">
    <source>
        <dbReference type="EMBL" id="EXI81780.1"/>
    </source>
</evidence>
<comment type="caution">
    <text evidence="3">The sequence shown here is derived from an EMBL/GenBank/DDBJ whole genome shotgun (WGS) entry which is preliminary data.</text>
</comment>
<evidence type="ECO:0000313" key="4">
    <source>
        <dbReference type="Proteomes" id="UP000021816"/>
    </source>
</evidence>
<dbReference type="STRING" id="1454003.AW10_00966"/>
<dbReference type="EMBL" id="JEMX01000018">
    <property type="protein sequence ID" value="EXI81780.1"/>
    <property type="molecule type" value="Genomic_DNA"/>
</dbReference>
<reference evidence="3 4" key="1">
    <citation type="submission" date="2014-02" db="EMBL/GenBank/DDBJ databases">
        <title>Expanding our view of genomic diversity in Candidatus Accumulibacter clades.</title>
        <authorList>
            <person name="Skennerton C.T."/>
            <person name="Barr J.J."/>
            <person name="Slater F.R."/>
            <person name="Bond P.L."/>
            <person name="Tyson G.W."/>
        </authorList>
    </citation>
    <scope>NUCLEOTIDE SEQUENCE [LARGE SCALE GENOMIC DNA]</scope>
    <source>
        <strain evidence="4">BA-92</strain>
    </source>
</reference>
<dbReference type="PANTHER" id="PTHR34580:SF1">
    <property type="entry name" value="PROTEIN PAFC"/>
    <property type="match status" value="1"/>
</dbReference>
<evidence type="ECO:0000259" key="2">
    <source>
        <dbReference type="Pfam" id="PF25583"/>
    </source>
</evidence>
<dbReference type="InterPro" id="IPR051534">
    <property type="entry name" value="CBASS_pafABC_assoc_protein"/>
</dbReference>
<proteinExistence type="predicted"/>
<dbReference type="InterPro" id="IPR026881">
    <property type="entry name" value="WYL_dom"/>
</dbReference>
<dbReference type="Pfam" id="PF25583">
    <property type="entry name" value="WCX"/>
    <property type="match status" value="1"/>
</dbReference>
<name>A0A011PY32_9PROT</name>
<dbReference type="PANTHER" id="PTHR34580">
    <property type="match status" value="1"/>
</dbReference>
<protein>
    <submittedName>
        <fullName evidence="3">Uncharacterized protein</fullName>
    </submittedName>
</protein>
<gene>
    <name evidence="3" type="ORF">AW10_00966</name>
</gene>
<dbReference type="Proteomes" id="UP000021816">
    <property type="component" value="Unassembled WGS sequence"/>
</dbReference>
<feature type="domain" description="WYL" evidence="1">
    <location>
        <begin position="152"/>
        <end position="217"/>
    </location>
</feature>
<dbReference type="Pfam" id="PF13280">
    <property type="entry name" value="WYL"/>
    <property type="match status" value="1"/>
</dbReference>
<dbReference type="AlphaFoldDB" id="A0A011PY32"/>
<dbReference type="InterPro" id="IPR057727">
    <property type="entry name" value="WCX_dom"/>
</dbReference>
<dbReference type="PATRIC" id="fig|1454003.3.peg.995"/>
<organism evidence="3 4">
    <name type="scientific">Candidatus Accumulibacter appositus</name>
    <dbReference type="NCBI Taxonomy" id="1454003"/>
    <lineage>
        <taxon>Bacteria</taxon>
        <taxon>Pseudomonadati</taxon>
        <taxon>Pseudomonadota</taxon>
        <taxon>Betaproteobacteria</taxon>
        <taxon>Candidatus Accumulibacter</taxon>
    </lineage>
</organism>
<feature type="domain" description="WCX" evidence="2">
    <location>
        <begin position="255"/>
        <end position="331"/>
    </location>
</feature>
<dbReference type="PROSITE" id="PS52050">
    <property type="entry name" value="WYL"/>
    <property type="match status" value="1"/>
</dbReference>